<keyword evidence="2" id="KW-0479">Metal-binding</keyword>
<keyword evidence="6" id="KW-0539">Nucleus</keyword>
<dbReference type="PROSITE" id="PS50157">
    <property type="entry name" value="ZINC_FINGER_C2H2_2"/>
    <property type="match status" value="4"/>
</dbReference>
<dbReference type="Pfam" id="PF00096">
    <property type="entry name" value="zf-C2H2"/>
    <property type="match status" value="4"/>
</dbReference>
<dbReference type="PROSITE" id="PS00028">
    <property type="entry name" value="ZINC_FINGER_C2H2_1"/>
    <property type="match status" value="4"/>
</dbReference>
<dbReference type="GO" id="GO:0010468">
    <property type="term" value="P:regulation of gene expression"/>
    <property type="evidence" value="ECO:0007669"/>
    <property type="project" value="TreeGrafter"/>
</dbReference>
<evidence type="ECO:0000256" key="2">
    <source>
        <dbReference type="ARBA" id="ARBA00022723"/>
    </source>
</evidence>
<evidence type="ECO:0000256" key="1">
    <source>
        <dbReference type="ARBA" id="ARBA00004123"/>
    </source>
</evidence>
<dbReference type="InterPro" id="IPR050331">
    <property type="entry name" value="Zinc_finger"/>
</dbReference>
<dbReference type="FunFam" id="3.30.160.60:FF:000145">
    <property type="entry name" value="Zinc finger protein 574"/>
    <property type="match status" value="1"/>
</dbReference>
<dbReference type="PANTHER" id="PTHR16515">
    <property type="entry name" value="PR DOMAIN ZINC FINGER PROTEIN"/>
    <property type="match status" value="1"/>
</dbReference>
<reference evidence="9" key="1">
    <citation type="submission" date="2021-01" db="EMBL/GenBank/DDBJ databases">
        <authorList>
            <person name="Corre E."/>
            <person name="Pelletier E."/>
            <person name="Niang G."/>
            <person name="Scheremetjew M."/>
            <person name="Finn R."/>
            <person name="Kale V."/>
            <person name="Holt S."/>
            <person name="Cochrane G."/>
            <person name="Meng A."/>
            <person name="Brown T."/>
            <person name="Cohen L."/>
        </authorList>
    </citation>
    <scope>NUCLEOTIDE SEQUENCE</scope>
    <source>
        <strain evidence="9">CCMP 769</strain>
    </source>
</reference>
<feature type="domain" description="C2H2-type" evidence="8">
    <location>
        <begin position="312"/>
        <end position="340"/>
    </location>
</feature>
<evidence type="ECO:0000256" key="3">
    <source>
        <dbReference type="ARBA" id="ARBA00022737"/>
    </source>
</evidence>
<keyword evidence="4 7" id="KW-0863">Zinc-finger</keyword>
<name>A0A7S3A3E3_9RHOD</name>
<evidence type="ECO:0000256" key="6">
    <source>
        <dbReference type="ARBA" id="ARBA00023242"/>
    </source>
</evidence>
<keyword evidence="3" id="KW-0677">Repeat</keyword>
<feature type="domain" description="C2H2-type" evidence="8">
    <location>
        <begin position="341"/>
        <end position="364"/>
    </location>
</feature>
<dbReference type="SMART" id="SM00355">
    <property type="entry name" value="ZnF_C2H2"/>
    <property type="match status" value="4"/>
</dbReference>
<evidence type="ECO:0000313" key="9">
    <source>
        <dbReference type="EMBL" id="CAE0058462.1"/>
    </source>
</evidence>
<comment type="subcellular location">
    <subcellularLocation>
        <location evidence="1">Nucleus</location>
    </subcellularLocation>
</comment>
<sequence>MMEGMDEPTRMMLFGDLEVSEPVLRYLLYDEERCTENSRWLESSVAMEKVVEKAESISGEELVPVRVERTSLLMCEYDSDEYCLGRMTNGRNPLATFISEGGVLDTRFAMLSVRGKYNMRVYASVAYESGRISLSTMQGQMNENSMRWFSIRCVLFHKNAPWRVEEIMKASDVDANHCYGPIDFVHEAKLDGTCWERFRAVAPALSRTWGRMQLEIAHAMGMKMTESTYQVILSHRLVVDGPELCELRREFVNKLFDRALFGSLSSPDTSPEVLALPSTEELTSSESADPLGIDDSLTCPAESGLDDAGNENVCPECGHVFKRVYELRRHIDSVHLRIRNYPCEICGKRFSQSGHVRVHIQTVHEKAALHFCEICGRGFGTKPKLVRHRRSVHEKSRHYECRICNSKYFQSSDLKRHVRTKHKIY</sequence>
<accession>A0A7S3A3E3</accession>
<gene>
    <name evidence="9" type="ORF">RMAR00112_LOCUS26518</name>
</gene>
<dbReference type="Gene3D" id="3.30.160.60">
    <property type="entry name" value="Classic Zinc Finger"/>
    <property type="match status" value="3"/>
</dbReference>
<dbReference type="AlphaFoldDB" id="A0A7S3A3E3"/>
<proteinExistence type="predicted"/>
<dbReference type="InterPro" id="IPR013087">
    <property type="entry name" value="Znf_C2H2_type"/>
</dbReference>
<dbReference type="SUPFAM" id="SSF57667">
    <property type="entry name" value="beta-beta-alpha zinc fingers"/>
    <property type="match status" value="2"/>
</dbReference>
<evidence type="ECO:0000256" key="5">
    <source>
        <dbReference type="ARBA" id="ARBA00022833"/>
    </source>
</evidence>
<dbReference type="PANTHER" id="PTHR16515:SF66">
    <property type="entry name" value="C2H2-TYPE DOMAIN-CONTAINING PROTEIN"/>
    <property type="match status" value="1"/>
</dbReference>
<keyword evidence="5" id="KW-0862">Zinc</keyword>
<protein>
    <recommendedName>
        <fullName evidence="8">C2H2-type domain-containing protein</fullName>
    </recommendedName>
</protein>
<dbReference type="GO" id="GO:0008270">
    <property type="term" value="F:zinc ion binding"/>
    <property type="evidence" value="ECO:0007669"/>
    <property type="project" value="UniProtKB-KW"/>
</dbReference>
<dbReference type="InterPro" id="IPR036236">
    <property type="entry name" value="Znf_C2H2_sf"/>
</dbReference>
<dbReference type="GO" id="GO:0005634">
    <property type="term" value="C:nucleus"/>
    <property type="evidence" value="ECO:0007669"/>
    <property type="project" value="UniProtKB-SubCell"/>
</dbReference>
<evidence type="ECO:0000259" key="8">
    <source>
        <dbReference type="PROSITE" id="PS50157"/>
    </source>
</evidence>
<evidence type="ECO:0000256" key="7">
    <source>
        <dbReference type="PROSITE-ProRule" id="PRU00042"/>
    </source>
</evidence>
<organism evidence="9">
    <name type="scientific">Rhodosorus marinus</name>
    <dbReference type="NCBI Taxonomy" id="101924"/>
    <lineage>
        <taxon>Eukaryota</taxon>
        <taxon>Rhodophyta</taxon>
        <taxon>Stylonematophyceae</taxon>
        <taxon>Stylonematales</taxon>
        <taxon>Stylonemataceae</taxon>
        <taxon>Rhodosorus</taxon>
    </lineage>
</organism>
<evidence type="ECO:0000256" key="4">
    <source>
        <dbReference type="ARBA" id="ARBA00022771"/>
    </source>
</evidence>
<feature type="domain" description="C2H2-type" evidence="8">
    <location>
        <begin position="399"/>
        <end position="422"/>
    </location>
</feature>
<dbReference type="EMBL" id="HBHW01034376">
    <property type="protein sequence ID" value="CAE0058462.1"/>
    <property type="molecule type" value="Transcribed_RNA"/>
</dbReference>
<feature type="domain" description="C2H2-type" evidence="8">
    <location>
        <begin position="370"/>
        <end position="398"/>
    </location>
</feature>